<evidence type="ECO:0000313" key="2">
    <source>
        <dbReference type="Proteomes" id="UP000050761"/>
    </source>
</evidence>
<accession>A0A3P8EM77</accession>
<name>A0A183G7U8_HELPZ</name>
<reference evidence="1 2" key="1">
    <citation type="submission" date="2018-11" db="EMBL/GenBank/DDBJ databases">
        <authorList>
            <consortium name="Pathogen Informatics"/>
        </authorList>
    </citation>
    <scope>NUCLEOTIDE SEQUENCE [LARGE SCALE GENOMIC DNA]</scope>
</reference>
<proteinExistence type="predicted"/>
<organism evidence="2 3">
    <name type="scientific">Heligmosomoides polygyrus</name>
    <name type="common">Parasitic roundworm</name>
    <dbReference type="NCBI Taxonomy" id="6339"/>
    <lineage>
        <taxon>Eukaryota</taxon>
        <taxon>Metazoa</taxon>
        <taxon>Ecdysozoa</taxon>
        <taxon>Nematoda</taxon>
        <taxon>Chromadorea</taxon>
        <taxon>Rhabditida</taxon>
        <taxon>Rhabditina</taxon>
        <taxon>Rhabditomorpha</taxon>
        <taxon>Strongyloidea</taxon>
        <taxon>Heligmosomidae</taxon>
        <taxon>Heligmosomoides</taxon>
    </lineage>
</organism>
<gene>
    <name evidence="1" type="ORF">HPBE_LOCUS17889</name>
</gene>
<protein>
    <submittedName>
        <fullName evidence="3">DUF5753 domain-containing protein</fullName>
    </submittedName>
</protein>
<dbReference type="EMBL" id="UZAH01030321">
    <property type="protein sequence ID" value="VDP10133.1"/>
    <property type="molecule type" value="Genomic_DNA"/>
</dbReference>
<reference evidence="3" key="2">
    <citation type="submission" date="2019-09" db="UniProtKB">
        <authorList>
            <consortium name="WormBaseParasite"/>
        </authorList>
    </citation>
    <scope>IDENTIFICATION</scope>
</reference>
<evidence type="ECO:0000313" key="3">
    <source>
        <dbReference type="WBParaSite" id="HPBE_0001789001-mRNA-1"/>
    </source>
</evidence>
<evidence type="ECO:0000313" key="1">
    <source>
        <dbReference type="EMBL" id="VDP10133.1"/>
    </source>
</evidence>
<dbReference type="Proteomes" id="UP000050761">
    <property type="component" value="Unassembled WGS sequence"/>
</dbReference>
<accession>A0A183G7U8</accession>
<sequence length="88" mass="9725">MNRAYVHIVGMSTPYTQHPSVCALMNLDPGAHLFGSTLLPVLTYASETSAVRKQDEHAISVVQQGMERTMLAVEDELRRLSKIRDAVA</sequence>
<dbReference type="WBParaSite" id="HPBE_0001789001-mRNA-1">
    <property type="protein sequence ID" value="HPBE_0001789001-mRNA-1"/>
    <property type="gene ID" value="HPBE_0001789001"/>
</dbReference>
<keyword evidence="2" id="KW-1185">Reference proteome</keyword>
<dbReference type="AlphaFoldDB" id="A0A183G7U8"/>